<dbReference type="EMBL" id="JBHSTE010000002">
    <property type="protein sequence ID" value="MFC6332197.1"/>
    <property type="molecule type" value="Genomic_DNA"/>
</dbReference>
<organism evidence="2 3">
    <name type="scientific">Paenibacillus septentrionalis</name>
    <dbReference type="NCBI Taxonomy" id="429342"/>
    <lineage>
        <taxon>Bacteria</taxon>
        <taxon>Bacillati</taxon>
        <taxon>Bacillota</taxon>
        <taxon>Bacilli</taxon>
        <taxon>Bacillales</taxon>
        <taxon>Paenibacillaceae</taxon>
        <taxon>Paenibacillus</taxon>
    </lineage>
</organism>
<accession>A0ABW1V0D9</accession>
<dbReference type="Gene3D" id="1.10.10.10">
    <property type="entry name" value="Winged helix-like DNA-binding domain superfamily/Winged helix DNA-binding domain"/>
    <property type="match status" value="1"/>
</dbReference>
<keyword evidence="3" id="KW-1185">Reference proteome</keyword>
<sequence length="181" mass="20454">MARLMVLGLLKTKPMTGYEMQQILSQSKTDTWAGILPGSIYHALKKMENEGLVEIDSIEQTGNRSKAIYKITSEGEGHFTELLQSALSASSVHLPSELYTALSFIDELGREEVLNCLRAQREIVVSQLELQKAGIQIKRQMMSVDSVVELLFQNLFKQYELQLELLDQLIETYEAVTQAEK</sequence>
<dbReference type="PANTHER" id="PTHR43252:SF2">
    <property type="entry name" value="TRANSCRIPTION REGULATOR, PADR-LIKE FAMILY"/>
    <property type="match status" value="1"/>
</dbReference>
<dbReference type="PANTHER" id="PTHR43252">
    <property type="entry name" value="TRANSCRIPTIONAL REGULATOR YQJI"/>
    <property type="match status" value="1"/>
</dbReference>
<name>A0ABW1V0D9_9BACL</name>
<proteinExistence type="predicted"/>
<feature type="domain" description="Transcription regulator PadR N-terminal" evidence="1">
    <location>
        <begin position="6"/>
        <end position="79"/>
    </location>
</feature>
<comment type="caution">
    <text evidence="2">The sequence shown here is derived from an EMBL/GenBank/DDBJ whole genome shotgun (WGS) entry which is preliminary data.</text>
</comment>
<dbReference type="SUPFAM" id="SSF46785">
    <property type="entry name" value="Winged helix' DNA-binding domain"/>
    <property type="match status" value="1"/>
</dbReference>
<gene>
    <name evidence="2" type="ORF">ACFP56_06145</name>
</gene>
<protein>
    <submittedName>
        <fullName evidence="2">PadR family transcriptional regulator</fullName>
    </submittedName>
</protein>
<evidence type="ECO:0000313" key="3">
    <source>
        <dbReference type="Proteomes" id="UP001596233"/>
    </source>
</evidence>
<evidence type="ECO:0000259" key="1">
    <source>
        <dbReference type="Pfam" id="PF03551"/>
    </source>
</evidence>
<dbReference type="Pfam" id="PF03551">
    <property type="entry name" value="PadR"/>
    <property type="match status" value="1"/>
</dbReference>
<evidence type="ECO:0000313" key="2">
    <source>
        <dbReference type="EMBL" id="MFC6332197.1"/>
    </source>
</evidence>
<dbReference type="Proteomes" id="UP001596233">
    <property type="component" value="Unassembled WGS sequence"/>
</dbReference>
<dbReference type="InterPro" id="IPR036388">
    <property type="entry name" value="WH-like_DNA-bd_sf"/>
</dbReference>
<dbReference type="RefSeq" id="WP_379232306.1">
    <property type="nucleotide sequence ID" value="NZ_JBHSTE010000002.1"/>
</dbReference>
<dbReference type="InterPro" id="IPR036390">
    <property type="entry name" value="WH_DNA-bd_sf"/>
</dbReference>
<reference evidence="3" key="1">
    <citation type="journal article" date="2019" name="Int. J. Syst. Evol. Microbiol.">
        <title>The Global Catalogue of Microorganisms (GCM) 10K type strain sequencing project: providing services to taxonomists for standard genome sequencing and annotation.</title>
        <authorList>
            <consortium name="The Broad Institute Genomics Platform"/>
            <consortium name="The Broad Institute Genome Sequencing Center for Infectious Disease"/>
            <person name="Wu L."/>
            <person name="Ma J."/>
        </authorList>
    </citation>
    <scope>NUCLEOTIDE SEQUENCE [LARGE SCALE GENOMIC DNA]</scope>
    <source>
        <strain evidence="3">PCU 280</strain>
    </source>
</reference>
<dbReference type="InterPro" id="IPR005149">
    <property type="entry name" value="Tscrpt_reg_PadR_N"/>
</dbReference>